<feature type="binding site" evidence="5">
    <location>
        <position position="151"/>
    </location>
    <ligand>
        <name>Mn(2+)</name>
        <dbReference type="ChEBI" id="CHEBI:29035"/>
    </ligand>
</feature>
<evidence type="ECO:0000313" key="7">
    <source>
        <dbReference type="EMBL" id="KKR55692.1"/>
    </source>
</evidence>
<dbReference type="InterPro" id="IPR050265">
    <property type="entry name" value="Fe/Mn_Superoxide_Dismutase"/>
</dbReference>
<dbReference type="Gene3D" id="3.55.40.20">
    <property type="entry name" value="Iron/manganese superoxide dismutase, C-terminal domain"/>
    <property type="match status" value="1"/>
</dbReference>
<dbReference type="InterPro" id="IPR019832">
    <property type="entry name" value="Mn/Fe_SOD_C"/>
</dbReference>
<dbReference type="PATRIC" id="fig|1618406.3.peg.35"/>
<evidence type="ECO:0000259" key="6">
    <source>
        <dbReference type="Pfam" id="PF02777"/>
    </source>
</evidence>
<dbReference type="GO" id="GO:0046872">
    <property type="term" value="F:metal ion binding"/>
    <property type="evidence" value="ECO:0007669"/>
    <property type="project" value="UniProtKB-KW"/>
</dbReference>
<organism evidence="7 8">
    <name type="scientific">Candidatus Curtissbacteria bacterium GW2011_GWA1_40_24</name>
    <dbReference type="NCBI Taxonomy" id="1618406"/>
    <lineage>
        <taxon>Bacteria</taxon>
        <taxon>Candidatus Curtissiibacteriota</taxon>
    </lineage>
</organism>
<dbReference type="PIRSF" id="PIRSF000349">
    <property type="entry name" value="SODismutase"/>
    <property type="match status" value="1"/>
</dbReference>
<protein>
    <recommendedName>
        <fullName evidence="2">superoxide dismutase</fullName>
        <ecNumber evidence="2">1.15.1.1</ecNumber>
    </recommendedName>
</protein>
<accession>A0A0G0UZC3</accession>
<dbReference type="Pfam" id="PF02777">
    <property type="entry name" value="Sod_Fe_C"/>
    <property type="match status" value="1"/>
</dbReference>
<dbReference type="InterPro" id="IPR001189">
    <property type="entry name" value="Mn/Fe_SOD"/>
</dbReference>
<feature type="domain" description="Manganese/iron superoxide dismutase C-terminal" evidence="6">
    <location>
        <begin position="80"/>
        <end position="180"/>
    </location>
</feature>
<dbReference type="AlphaFoldDB" id="A0A0G0UZC3"/>
<evidence type="ECO:0000256" key="2">
    <source>
        <dbReference type="ARBA" id="ARBA00012682"/>
    </source>
</evidence>
<feature type="binding site" evidence="5">
    <location>
        <position position="63"/>
    </location>
    <ligand>
        <name>Mn(2+)</name>
        <dbReference type="ChEBI" id="CHEBI:29035"/>
    </ligand>
</feature>
<dbReference type="EMBL" id="LBYQ01000001">
    <property type="protein sequence ID" value="KKR55692.1"/>
    <property type="molecule type" value="Genomic_DNA"/>
</dbReference>
<dbReference type="PANTHER" id="PTHR11404:SF6">
    <property type="entry name" value="SUPEROXIDE DISMUTASE [MN], MITOCHONDRIAL"/>
    <property type="match status" value="1"/>
</dbReference>
<dbReference type="InterPro" id="IPR036324">
    <property type="entry name" value="Mn/Fe_SOD_N_sf"/>
</dbReference>
<dbReference type="Proteomes" id="UP000034489">
    <property type="component" value="Unassembled WGS sequence"/>
</dbReference>
<feature type="binding site" evidence="5">
    <location>
        <position position="14"/>
    </location>
    <ligand>
        <name>Mn(2+)</name>
        <dbReference type="ChEBI" id="CHEBI:29035"/>
    </ligand>
</feature>
<dbReference type="SUPFAM" id="SSF46609">
    <property type="entry name" value="Fe,Mn superoxide dismutase (SOD), N-terminal domain"/>
    <property type="match status" value="1"/>
</dbReference>
<dbReference type="PANTHER" id="PTHR11404">
    <property type="entry name" value="SUPEROXIDE DISMUTASE 2"/>
    <property type="match status" value="1"/>
</dbReference>
<keyword evidence="3 5" id="KW-0479">Metal-binding</keyword>
<dbReference type="FunFam" id="3.55.40.20:FF:000004">
    <property type="entry name" value="Superoxide dismutase [Fe]"/>
    <property type="match status" value="1"/>
</dbReference>
<reference evidence="7 8" key="1">
    <citation type="journal article" date="2015" name="Nature">
        <title>rRNA introns, odd ribosomes, and small enigmatic genomes across a large radiation of phyla.</title>
        <authorList>
            <person name="Brown C.T."/>
            <person name="Hug L.A."/>
            <person name="Thomas B.C."/>
            <person name="Sharon I."/>
            <person name="Castelle C.J."/>
            <person name="Singh A."/>
            <person name="Wilkins M.J."/>
            <person name="Williams K.H."/>
            <person name="Banfield J.F."/>
        </authorList>
    </citation>
    <scope>NUCLEOTIDE SEQUENCE [LARGE SCALE GENOMIC DNA]</scope>
</reference>
<proteinExistence type="inferred from homology"/>
<comment type="similarity">
    <text evidence="1">Belongs to the iron/manganese superoxide dismutase family.</text>
</comment>
<dbReference type="GO" id="GO:0004784">
    <property type="term" value="F:superoxide dismutase activity"/>
    <property type="evidence" value="ECO:0007669"/>
    <property type="project" value="UniProtKB-EC"/>
</dbReference>
<dbReference type="InterPro" id="IPR036314">
    <property type="entry name" value="SOD_C_sf"/>
</dbReference>
<evidence type="ECO:0000256" key="4">
    <source>
        <dbReference type="ARBA" id="ARBA00023002"/>
    </source>
</evidence>
<evidence type="ECO:0000256" key="3">
    <source>
        <dbReference type="ARBA" id="ARBA00022723"/>
    </source>
</evidence>
<dbReference type="EC" id="1.15.1.1" evidence="2"/>
<dbReference type="SUPFAM" id="SSF54719">
    <property type="entry name" value="Fe,Mn superoxide dismutase (SOD), C-terminal domain"/>
    <property type="match status" value="1"/>
</dbReference>
<evidence type="ECO:0000256" key="1">
    <source>
        <dbReference type="ARBA" id="ARBA00008714"/>
    </source>
</evidence>
<gene>
    <name evidence="7" type="ORF">UT92_C0001G0035</name>
</gene>
<sequence>MSISGLSEQSLENHFTLYRGYINNFNKFNDILVIMEKEEKFGMPEFAELNRRLGWEFNGMRLHELYFENLIKNPKVIDKNSELFKKIEKEWGSYEMWEKDFKAMAGMRGIGWVILYYDKEADRLFNVWINEHDAGHFAGCQPLLVMDVFEHAYMTDYGIKRADYIEAFMKIIDWEEAARRFND</sequence>
<evidence type="ECO:0000313" key="8">
    <source>
        <dbReference type="Proteomes" id="UP000034489"/>
    </source>
</evidence>
<keyword evidence="4" id="KW-0560">Oxidoreductase</keyword>
<name>A0A0G0UZC3_9BACT</name>
<feature type="binding site" evidence="5">
    <location>
        <position position="147"/>
    </location>
    <ligand>
        <name>Mn(2+)</name>
        <dbReference type="ChEBI" id="CHEBI:29035"/>
    </ligand>
</feature>
<evidence type="ECO:0000256" key="5">
    <source>
        <dbReference type="PIRSR" id="PIRSR000349-1"/>
    </source>
</evidence>
<comment type="caution">
    <text evidence="7">The sequence shown here is derived from an EMBL/GenBank/DDBJ whole genome shotgun (WGS) entry which is preliminary data.</text>
</comment>